<accession>A0A3S0K4W3</accession>
<evidence type="ECO:0000259" key="12">
    <source>
        <dbReference type="SMART" id="SM00852"/>
    </source>
</evidence>
<dbReference type="SUPFAM" id="SSF53218">
    <property type="entry name" value="Molybdenum cofactor biosynthesis proteins"/>
    <property type="match status" value="1"/>
</dbReference>
<dbReference type="OrthoDB" id="9804758at2"/>
<dbReference type="InterPro" id="IPR008284">
    <property type="entry name" value="MoCF_biosynth_CS"/>
</dbReference>
<evidence type="ECO:0000256" key="6">
    <source>
        <dbReference type="ARBA" id="ARBA00022679"/>
    </source>
</evidence>
<evidence type="ECO:0000256" key="8">
    <source>
        <dbReference type="ARBA" id="ARBA00022842"/>
    </source>
</evidence>
<dbReference type="CDD" id="cd00887">
    <property type="entry name" value="MoeA"/>
    <property type="match status" value="1"/>
</dbReference>
<dbReference type="Gene3D" id="3.40.980.10">
    <property type="entry name" value="MoaB/Mog-like domain"/>
    <property type="match status" value="1"/>
</dbReference>
<evidence type="ECO:0000256" key="7">
    <source>
        <dbReference type="ARBA" id="ARBA00022723"/>
    </source>
</evidence>
<dbReference type="Pfam" id="PF00994">
    <property type="entry name" value="MoCF_biosynth"/>
    <property type="match status" value="1"/>
</dbReference>
<keyword evidence="14" id="KW-1185">Reference proteome</keyword>
<proteinExistence type="inferred from homology"/>
<dbReference type="Proteomes" id="UP000277007">
    <property type="component" value="Unassembled WGS sequence"/>
</dbReference>
<comment type="catalytic activity">
    <reaction evidence="10">
        <text>adenylyl-molybdopterin + molybdate = Mo-molybdopterin + AMP + H(+)</text>
        <dbReference type="Rhea" id="RHEA:35047"/>
        <dbReference type="ChEBI" id="CHEBI:15378"/>
        <dbReference type="ChEBI" id="CHEBI:36264"/>
        <dbReference type="ChEBI" id="CHEBI:62727"/>
        <dbReference type="ChEBI" id="CHEBI:71302"/>
        <dbReference type="ChEBI" id="CHEBI:456215"/>
        <dbReference type="EC" id="2.10.1.1"/>
    </reaction>
</comment>
<protein>
    <recommendedName>
        <fullName evidence="11">Molybdopterin molybdenumtransferase</fullName>
        <ecNumber evidence="11">2.10.1.1</ecNumber>
    </recommendedName>
</protein>
<dbReference type="InterPro" id="IPR005110">
    <property type="entry name" value="MoeA_linker/N"/>
</dbReference>
<dbReference type="PROSITE" id="PS01079">
    <property type="entry name" value="MOCF_BIOSYNTHESIS_2"/>
    <property type="match status" value="1"/>
</dbReference>
<dbReference type="PANTHER" id="PTHR10192:SF5">
    <property type="entry name" value="GEPHYRIN"/>
    <property type="match status" value="1"/>
</dbReference>
<dbReference type="InterPro" id="IPR036688">
    <property type="entry name" value="MoeA_C_domain_IV_sf"/>
</dbReference>
<dbReference type="RefSeq" id="WP_126615028.1">
    <property type="nucleotide sequence ID" value="NZ_JBHUCY010000077.1"/>
</dbReference>
<organism evidence="13 14">
    <name type="scientific">Azospirillum griseum</name>
    <dbReference type="NCBI Taxonomy" id="2496639"/>
    <lineage>
        <taxon>Bacteria</taxon>
        <taxon>Pseudomonadati</taxon>
        <taxon>Pseudomonadota</taxon>
        <taxon>Alphaproteobacteria</taxon>
        <taxon>Rhodospirillales</taxon>
        <taxon>Azospirillaceae</taxon>
        <taxon>Azospirillum</taxon>
    </lineage>
</organism>
<dbReference type="InterPro" id="IPR001453">
    <property type="entry name" value="MoaB/Mog_dom"/>
</dbReference>
<evidence type="ECO:0000256" key="5">
    <source>
        <dbReference type="ARBA" id="ARBA00022505"/>
    </source>
</evidence>
<dbReference type="GO" id="GO:0005829">
    <property type="term" value="C:cytosol"/>
    <property type="evidence" value="ECO:0007669"/>
    <property type="project" value="TreeGrafter"/>
</dbReference>
<evidence type="ECO:0000313" key="14">
    <source>
        <dbReference type="Proteomes" id="UP000277007"/>
    </source>
</evidence>
<dbReference type="UniPathway" id="UPA00344"/>
<dbReference type="AlphaFoldDB" id="A0A3S0K4W3"/>
<dbReference type="FunFam" id="3.40.980.10:FF:000004">
    <property type="entry name" value="Molybdopterin molybdenumtransferase"/>
    <property type="match status" value="1"/>
</dbReference>
<comment type="pathway">
    <text evidence="3 11">Cofactor biosynthesis; molybdopterin biosynthesis.</text>
</comment>
<dbReference type="SMART" id="SM00852">
    <property type="entry name" value="MoCF_biosynth"/>
    <property type="match status" value="1"/>
</dbReference>
<evidence type="ECO:0000256" key="3">
    <source>
        <dbReference type="ARBA" id="ARBA00005046"/>
    </source>
</evidence>
<dbReference type="Pfam" id="PF03454">
    <property type="entry name" value="MoeA_C"/>
    <property type="match status" value="1"/>
</dbReference>
<gene>
    <name evidence="13" type="ORF">EJ903_10890</name>
</gene>
<evidence type="ECO:0000256" key="4">
    <source>
        <dbReference type="ARBA" id="ARBA00010763"/>
    </source>
</evidence>
<feature type="domain" description="MoaB/Mog" evidence="12">
    <location>
        <begin position="194"/>
        <end position="331"/>
    </location>
</feature>
<evidence type="ECO:0000256" key="2">
    <source>
        <dbReference type="ARBA" id="ARBA00002901"/>
    </source>
</evidence>
<dbReference type="GO" id="GO:0061599">
    <property type="term" value="F:molybdopterin molybdotransferase activity"/>
    <property type="evidence" value="ECO:0007669"/>
    <property type="project" value="UniProtKB-UniRule"/>
</dbReference>
<comment type="function">
    <text evidence="2 11">Catalyzes the insertion of molybdate into adenylated molybdopterin with the concomitant release of AMP.</text>
</comment>
<dbReference type="SUPFAM" id="SSF63867">
    <property type="entry name" value="MoeA C-terminal domain-like"/>
    <property type="match status" value="1"/>
</dbReference>
<dbReference type="SUPFAM" id="SSF63882">
    <property type="entry name" value="MoeA N-terminal region -like"/>
    <property type="match status" value="1"/>
</dbReference>
<comment type="cofactor">
    <cofactor evidence="1 11">
        <name>Mg(2+)</name>
        <dbReference type="ChEBI" id="CHEBI:18420"/>
    </cofactor>
</comment>
<evidence type="ECO:0000256" key="1">
    <source>
        <dbReference type="ARBA" id="ARBA00001946"/>
    </source>
</evidence>
<dbReference type="GO" id="GO:0006777">
    <property type="term" value="P:Mo-molybdopterin cofactor biosynthetic process"/>
    <property type="evidence" value="ECO:0007669"/>
    <property type="project" value="UniProtKB-UniRule"/>
</dbReference>
<keyword evidence="9 11" id="KW-0501">Molybdenum cofactor biosynthesis</keyword>
<comment type="similarity">
    <text evidence="4 11">Belongs to the MoeA family.</text>
</comment>
<keyword evidence="7 11" id="KW-0479">Metal-binding</keyword>
<dbReference type="EC" id="2.10.1.1" evidence="11"/>
<dbReference type="InterPro" id="IPR038987">
    <property type="entry name" value="MoeA-like"/>
</dbReference>
<keyword evidence="5 11" id="KW-0500">Molybdenum</keyword>
<dbReference type="Gene3D" id="3.90.105.10">
    <property type="entry name" value="Molybdopterin biosynthesis moea protein, domain 2"/>
    <property type="match status" value="1"/>
</dbReference>
<dbReference type="GO" id="GO:0046872">
    <property type="term" value="F:metal ion binding"/>
    <property type="evidence" value="ECO:0007669"/>
    <property type="project" value="UniProtKB-UniRule"/>
</dbReference>
<dbReference type="InterPro" id="IPR036425">
    <property type="entry name" value="MoaB/Mog-like_dom_sf"/>
</dbReference>
<dbReference type="EMBL" id="RXMA01000008">
    <property type="protein sequence ID" value="RTR20616.1"/>
    <property type="molecule type" value="Genomic_DNA"/>
</dbReference>
<dbReference type="NCBIfam" id="NF045515">
    <property type="entry name" value="Glp_gephyrin"/>
    <property type="match status" value="1"/>
</dbReference>
<dbReference type="NCBIfam" id="TIGR00177">
    <property type="entry name" value="molyb_syn"/>
    <property type="match status" value="1"/>
</dbReference>
<dbReference type="InterPro" id="IPR005111">
    <property type="entry name" value="MoeA_C_domain_IV"/>
</dbReference>
<comment type="caution">
    <text evidence="13">The sequence shown here is derived from an EMBL/GenBank/DDBJ whole genome shotgun (WGS) entry which is preliminary data.</text>
</comment>
<dbReference type="Gene3D" id="2.170.190.11">
    <property type="entry name" value="Molybdopterin biosynthesis moea protein, domain 3"/>
    <property type="match status" value="1"/>
</dbReference>
<sequence>MTPPTPPMNDCTAHGPTALSLDAALDRIAESHGPVTGTETVPLRAALGRVLAEEVTAPVNVPPAAVSAMDGWAFVAAPGDGPRRLTVVGRVPAGSSFPDRVMAGQAVRIFTGAPIPAGVDCVAMQEDCRTESDGAAVWVPAGLEVGTNIRPKGEDMTAGSVVLRPGQRMRAQEVGLAAAVGRSTVMVRQRLRVALFSTGDELREPGQDKPDHAIYDANRHTIAAQLDGLGVEVIDLGILPDQPDAVRAALAEAATRADLLVTSGGVSVGEEDHVKAAVAALGVIDLWKLAIKPGKPLALGRVGSTPFLGLPGNPVSAMVTFLLVGRPLVLRLSGASDTPTPRCLVVSGFTFTKKPGRREFLRARLERSIDGLPMAIRFPNNSSGVLTSMVEADGLVDMPAEAEVIAPGDMVEFLPFTGLFG</sequence>
<dbReference type="PANTHER" id="PTHR10192">
    <property type="entry name" value="MOLYBDOPTERIN BIOSYNTHESIS PROTEIN"/>
    <property type="match status" value="1"/>
</dbReference>
<evidence type="ECO:0000313" key="13">
    <source>
        <dbReference type="EMBL" id="RTR20616.1"/>
    </source>
</evidence>
<evidence type="ECO:0000256" key="9">
    <source>
        <dbReference type="ARBA" id="ARBA00023150"/>
    </source>
</evidence>
<dbReference type="Pfam" id="PF03453">
    <property type="entry name" value="MoeA_N"/>
    <property type="match status" value="1"/>
</dbReference>
<dbReference type="InterPro" id="IPR036135">
    <property type="entry name" value="MoeA_linker/N_sf"/>
</dbReference>
<dbReference type="Gene3D" id="2.40.340.10">
    <property type="entry name" value="MoeA, C-terminal, domain IV"/>
    <property type="match status" value="1"/>
</dbReference>
<keyword evidence="8 11" id="KW-0460">Magnesium</keyword>
<keyword evidence="6 11" id="KW-0808">Transferase</keyword>
<reference evidence="13 14" key="1">
    <citation type="submission" date="2018-12" db="EMBL/GenBank/DDBJ databases">
        <authorList>
            <person name="Yang Y."/>
        </authorList>
    </citation>
    <scope>NUCLEOTIDE SEQUENCE [LARGE SCALE GENOMIC DNA]</scope>
    <source>
        <strain evidence="13 14">L-25-5w-1</strain>
    </source>
</reference>
<name>A0A3S0K4W3_9PROT</name>
<evidence type="ECO:0000256" key="11">
    <source>
        <dbReference type="RuleBase" id="RU365090"/>
    </source>
</evidence>
<evidence type="ECO:0000256" key="10">
    <source>
        <dbReference type="ARBA" id="ARBA00047317"/>
    </source>
</evidence>